<accession>A0AAD9QB53</accession>
<sequence>MLHLELKQKNSSLLDRFNCKRDANLSDDQRCKCRYNLIVVDNTHRFACFIRGPTVIALYKHRGHLKITVIVSAVLHSLTRYTLLITANAFQIISISFGENSFVHLTSVRESGATRNAASKNCGTNLSHVGQRQRSSVKV</sequence>
<feature type="region of interest" description="Disordered" evidence="1">
    <location>
        <begin position="116"/>
        <end position="139"/>
    </location>
</feature>
<evidence type="ECO:0000313" key="2">
    <source>
        <dbReference type="EMBL" id="KAK2557979.1"/>
    </source>
</evidence>
<organism evidence="2 3">
    <name type="scientific">Acropora cervicornis</name>
    <name type="common">Staghorn coral</name>
    <dbReference type="NCBI Taxonomy" id="6130"/>
    <lineage>
        <taxon>Eukaryota</taxon>
        <taxon>Metazoa</taxon>
        <taxon>Cnidaria</taxon>
        <taxon>Anthozoa</taxon>
        <taxon>Hexacorallia</taxon>
        <taxon>Scleractinia</taxon>
        <taxon>Astrocoeniina</taxon>
        <taxon>Acroporidae</taxon>
        <taxon>Acropora</taxon>
    </lineage>
</organism>
<reference evidence="2" key="2">
    <citation type="journal article" date="2023" name="Science">
        <title>Genomic signatures of disease resistance in endangered staghorn corals.</title>
        <authorList>
            <person name="Vollmer S.V."/>
            <person name="Selwyn J.D."/>
            <person name="Despard B.A."/>
            <person name="Roesel C.L."/>
        </authorList>
    </citation>
    <scope>NUCLEOTIDE SEQUENCE</scope>
    <source>
        <strain evidence="2">K2</strain>
    </source>
</reference>
<keyword evidence="3" id="KW-1185">Reference proteome</keyword>
<comment type="caution">
    <text evidence="2">The sequence shown here is derived from an EMBL/GenBank/DDBJ whole genome shotgun (WGS) entry which is preliminary data.</text>
</comment>
<evidence type="ECO:0000256" key="1">
    <source>
        <dbReference type="SAM" id="MobiDB-lite"/>
    </source>
</evidence>
<protein>
    <submittedName>
        <fullName evidence="2">Uncharacterized protein</fullName>
    </submittedName>
</protein>
<evidence type="ECO:0000313" key="3">
    <source>
        <dbReference type="Proteomes" id="UP001249851"/>
    </source>
</evidence>
<dbReference type="EMBL" id="JARQWQ010000046">
    <property type="protein sequence ID" value="KAK2557979.1"/>
    <property type="molecule type" value="Genomic_DNA"/>
</dbReference>
<dbReference type="AlphaFoldDB" id="A0AAD9QB53"/>
<gene>
    <name evidence="2" type="ORF">P5673_019544</name>
</gene>
<dbReference type="Proteomes" id="UP001249851">
    <property type="component" value="Unassembled WGS sequence"/>
</dbReference>
<proteinExistence type="predicted"/>
<name>A0AAD9QB53_ACRCE</name>
<reference evidence="2" key="1">
    <citation type="journal article" date="2023" name="G3 (Bethesda)">
        <title>Whole genome assembly and annotation of the endangered Caribbean coral Acropora cervicornis.</title>
        <authorList>
            <person name="Selwyn J.D."/>
            <person name="Vollmer S.V."/>
        </authorList>
    </citation>
    <scope>NUCLEOTIDE SEQUENCE</scope>
    <source>
        <strain evidence="2">K2</strain>
    </source>
</reference>